<organism evidence="3 4">
    <name type="scientific">Acetivibrio saccincola</name>
    <dbReference type="NCBI Taxonomy" id="1677857"/>
    <lineage>
        <taxon>Bacteria</taxon>
        <taxon>Bacillati</taxon>
        <taxon>Bacillota</taxon>
        <taxon>Clostridia</taxon>
        <taxon>Eubacteriales</taxon>
        <taxon>Oscillospiraceae</taxon>
        <taxon>Acetivibrio</taxon>
    </lineage>
</organism>
<keyword evidence="1" id="KW-1133">Transmembrane helix</keyword>
<evidence type="ECO:0000256" key="1">
    <source>
        <dbReference type="SAM" id="Phobius"/>
    </source>
</evidence>
<sequence length="336" mass="39781">MHLLFLKLYLMLFKLQIDSICLIILCMQLKMLLTVNYLKRLIYRKNKIVKKMMFSKKRPKRKVKKNRTNNEKELTDYQKRLREFIVELQLLYKEGYSKSQIVKMLKTTYKRVRKYLHGDPDLLCKSDGRSTCNKESILDPYKTRIKRLLSEGNNYKEIFKKIKLDGYPGKYTILCDYCSSLVSYSSKAKLRKIQPKQYVNRSDIFKYLWSGNKEKINDDIFGKVVLKHPKVKEIQDCINNFREIFDKKNISLLNEFINKYKKSNIKSISGFAGGLTKDKKAVENSVTSQYSNGFVEGNNNRLKLIKRQMYGRAKWPLLKAKIIIKNDIFLPIINQD</sequence>
<dbReference type="PANTHER" id="PTHR33498">
    <property type="entry name" value="TRANSPOSASE FOR INSERTION SEQUENCE ELEMENT IS1557"/>
    <property type="match status" value="1"/>
</dbReference>
<evidence type="ECO:0000313" key="4">
    <source>
        <dbReference type="Proteomes" id="UP000239720"/>
    </source>
</evidence>
<keyword evidence="1" id="KW-0812">Transmembrane</keyword>
<feature type="domain" description="Transposase IS204/IS1001/IS1096/IS1165 DDE" evidence="2">
    <location>
        <begin position="205"/>
        <end position="318"/>
    </location>
</feature>
<evidence type="ECO:0000313" key="3">
    <source>
        <dbReference type="EMBL" id="PQQ65434.1"/>
    </source>
</evidence>
<dbReference type="Proteomes" id="UP000239720">
    <property type="component" value="Unassembled WGS sequence"/>
</dbReference>
<dbReference type="AlphaFoldDB" id="A0A2S8R6L7"/>
<keyword evidence="1" id="KW-0472">Membrane</keyword>
<name>A0A2S8R6L7_9FIRM</name>
<dbReference type="PANTHER" id="PTHR33498:SF1">
    <property type="entry name" value="TRANSPOSASE FOR INSERTION SEQUENCE ELEMENT IS1557"/>
    <property type="match status" value="1"/>
</dbReference>
<dbReference type="Pfam" id="PF01610">
    <property type="entry name" value="DDE_Tnp_ISL3"/>
    <property type="match status" value="1"/>
</dbReference>
<reference evidence="3 4" key="1">
    <citation type="journal article" date="2018" name="Syst. Appl. Microbiol.">
        <title>Characterization and high-quality draft genome sequence of Herbivorax saccincola A7, an anaerobic, alkaliphilic, thermophilic, cellulolytic, and xylanolytic bacterium.</title>
        <authorList>
            <person name="Aikawa S."/>
            <person name="Baramee S."/>
            <person name="Sermsathanaswadi J."/>
            <person name="Thianheng P."/>
            <person name="Tachaapaikoon C."/>
            <person name="Shikata A."/>
            <person name="Waeonukul R."/>
            <person name="Pason P."/>
            <person name="Ratanakhanokchai K."/>
            <person name="Kosugi A."/>
        </authorList>
    </citation>
    <scope>NUCLEOTIDE SEQUENCE [LARGE SCALE GENOMIC DNA]</scope>
    <source>
        <strain evidence="3 4">A7</strain>
    </source>
</reference>
<dbReference type="EMBL" id="NEMB01000003">
    <property type="protein sequence ID" value="PQQ65434.1"/>
    <property type="molecule type" value="Genomic_DNA"/>
</dbReference>
<protein>
    <recommendedName>
        <fullName evidence="2">Transposase IS204/IS1001/IS1096/IS1165 DDE domain-containing protein</fullName>
    </recommendedName>
</protein>
<dbReference type="InterPro" id="IPR047951">
    <property type="entry name" value="Transpos_ISL3"/>
</dbReference>
<evidence type="ECO:0000259" key="2">
    <source>
        <dbReference type="Pfam" id="PF01610"/>
    </source>
</evidence>
<accession>A0A2S8R6L7</accession>
<comment type="caution">
    <text evidence="3">The sequence shown here is derived from an EMBL/GenBank/DDBJ whole genome shotgun (WGS) entry which is preliminary data.</text>
</comment>
<dbReference type="InterPro" id="IPR002560">
    <property type="entry name" value="Transposase_DDE"/>
</dbReference>
<gene>
    <name evidence="3" type="ORF">B9R14_00685</name>
</gene>
<feature type="transmembrane region" description="Helical" evidence="1">
    <location>
        <begin position="15"/>
        <end position="38"/>
    </location>
</feature>
<proteinExistence type="predicted"/>